<evidence type="ECO:0000256" key="1">
    <source>
        <dbReference type="SAM" id="Coils"/>
    </source>
</evidence>
<dbReference type="Proteomes" id="UP000248214">
    <property type="component" value="Unassembled WGS sequence"/>
</dbReference>
<comment type="caution">
    <text evidence="3">The sequence shown here is derived from an EMBL/GenBank/DDBJ whole genome shotgun (WGS) entry which is preliminary data.</text>
</comment>
<dbReference type="AlphaFoldDB" id="A0A323TL60"/>
<sequence>MHMLLTGRWTRVEGKEKASAESVESYLIHAIIKAKTKEVKAEKRLFRAGLYMLGIIAIFSLYLSFNWKVLTESSSFLAGIATDPIVLLFMLLTGLVYVHLHNMKFKYEKAESDYDKLKEDMIERASEIWSDSNRWKDRPEILRDLKEKYNINLYHK</sequence>
<keyword evidence="2" id="KW-0812">Transmembrane</keyword>
<evidence type="ECO:0000256" key="2">
    <source>
        <dbReference type="SAM" id="Phobius"/>
    </source>
</evidence>
<dbReference type="InterPro" id="IPR020210">
    <property type="entry name" value="Uncharacterised_YpbF_TM"/>
</dbReference>
<keyword evidence="1" id="KW-0175">Coiled coil</keyword>
<gene>
    <name evidence="3" type="ORF">CR194_02795</name>
</gene>
<proteinExistence type="predicted"/>
<feature type="coiled-coil region" evidence="1">
    <location>
        <begin position="100"/>
        <end position="127"/>
    </location>
</feature>
<dbReference type="Pfam" id="PF10864">
    <property type="entry name" value="DUF2663"/>
    <property type="match status" value="1"/>
</dbReference>
<dbReference type="EMBL" id="PDOD01000001">
    <property type="protein sequence ID" value="PYZ94477.1"/>
    <property type="molecule type" value="Genomic_DNA"/>
</dbReference>
<feature type="transmembrane region" description="Helical" evidence="2">
    <location>
        <begin position="45"/>
        <end position="65"/>
    </location>
</feature>
<name>A0A323TL60_9BACI</name>
<accession>A0A323TL60</accession>
<evidence type="ECO:0000313" key="3">
    <source>
        <dbReference type="EMBL" id="PYZ94477.1"/>
    </source>
</evidence>
<evidence type="ECO:0008006" key="5">
    <source>
        <dbReference type="Google" id="ProtNLM"/>
    </source>
</evidence>
<keyword evidence="2" id="KW-1133">Transmembrane helix</keyword>
<keyword evidence="4" id="KW-1185">Reference proteome</keyword>
<protein>
    <recommendedName>
        <fullName evidence="5">DUF2663 domain-containing protein</fullName>
    </recommendedName>
</protein>
<evidence type="ECO:0000313" key="4">
    <source>
        <dbReference type="Proteomes" id="UP000248214"/>
    </source>
</evidence>
<feature type="transmembrane region" description="Helical" evidence="2">
    <location>
        <begin position="77"/>
        <end position="100"/>
    </location>
</feature>
<keyword evidence="2" id="KW-0472">Membrane</keyword>
<organism evidence="3 4">
    <name type="scientific">Salipaludibacillus keqinensis</name>
    <dbReference type="NCBI Taxonomy" id="2045207"/>
    <lineage>
        <taxon>Bacteria</taxon>
        <taxon>Bacillati</taxon>
        <taxon>Bacillota</taxon>
        <taxon>Bacilli</taxon>
        <taxon>Bacillales</taxon>
        <taxon>Bacillaceae</taxon>
    </lineage>
</organism>
<reference evidence="3 4" key="1">
    <citation type="submission" date="2017-10" db="EMBL/GenBank/DDBJ databases">
        <title>Bacillus sp. nov., a halophilic bacterium isolated from a Keqin Lake.</title>
        <authorList>
            <person name="Wang H."/>
        </authorList>
    </citation>
    <scope>NUCLEOTIDE SEQUENCE [LARGE SCALE GENOMIC DNA]</scope>
    <source>
        <strain evidence="3 4">KQ-12</strain>
    </source>
</reference>